<dbReference type="Proteomes" id="UP000035955">
    <property type="component" value="Unassembled WGS sequence"/>
</dbReference>
<evidence type="ECO:0000259" key="1">
    <source>
        <dbReference type="Pfam" id="PF14347"/>
    </source>
</evidence>
<dbReference type="Pfam" id="PF14347">
    <property type="entry name" value="DUF4399"/>
    <property type="match status" value="2"/>
</dbReference>
<reference evidence="2 3" key="1">
    <citation type="submission" date="2015-03" db="EMBL/GenBank/DDBJ databases">
        <title>Genome sequencing of Methylobacterium variabile DSM 16961.</title>
        <authorList>
            <person name="Chaudhry V."/>
            <person name="Patil P.B."/>
        </authorList>
    </citation>
    <scope>NUCLEOTIDE SEQUENCE [LARGE SCALE GENOMIC DNA]</scope>
    <source>
        <strain evidence="2 3">DSM 16961</strain>
    </source>
</reference>
<accession>A0A0J6T0C6</accession>
<feature type="domain" description="DUF4399" evidence="1">
    <location>
        <begin position="49"/>
        <end position="144"/>
    </location>
</feature>
<comment type="caution">
    <text evidence="2">The sequence shown here is derived from an EMBL/GenBank/DDBJ whole genome shotgun (WGS) entry which is preliminary data.</text>
</comment>
<protein>
    <recommendedName>
        <fullName evidence="1">DUF4399 domain-containing protein</fullName>
    </recommendedName>
</protein>
<keyword evidence="3" id="KW-1185">Reference proteome</keyword>
<dbReference type="InterPro" id="IPR025512">
    <property type="entry name" value="DUF4399"/>
</dbReference>
<name>A0A0J6T0C6_9HYPH</name>
<dbReference type="EMBL" id="LABY01000040">
    <property type="protein sequence ID" value="KMO40905.1"/>
    <property type="molecule type" value="Genomic_DNA"/>
</dbReference>
<dbReference type="AlphaFoldDB" id="A0A0J6T0C6"/>
<organism evidence="2 3">
    <name type="scientific">Methylobacterium variabile</name>
    <dbReference type="NCBI Taxonomy" id="298794"/>
    <lineage>
        <taxon>Bacteria</taxon>
        <taxon>Pseudomonadati</taxon>
        <taxon>Pseudomonadota</taxon>
        <taxon>Alphaproteobacteria</taxon>
        <taxon>Hyphomicrobiales</taxon>
        <taxon>Methylobacteriaceae</taxon>
        <taxon>Methylobacterium</taxon>
    </lineage>
</organism>
<gene>
    <name evidence="2" type="ORF">VQ02_06770</name>
</gene>
<feature type="domain" description="DUF4399" evidence="1">
    <location>
        <begin position="178"/>
        <end position="266"/>
    </location>
</feature>
<proteinExistence type="predicted"/>
<evidence type="ECO:0000313" key="3">
    <source>
        <dbReference type="Proteomes" id="UP000035955"/>
    </source>
</evidence>
<dbReference type="PATRIC" id="fig|298794.3.peg.5552"/>
<evidence type="ECO:0000313" key="2">
    <source>
        <dbReference type="EMBL" id="KMO40905.1"/>
    </source>
</evidence>
<sequence length="269" mass="28461">MLAGGPVLLPQARAADGQDGFAATPPPPGARVYFIDLKDGARVPLKLLVRFGLANMGVAPAGSVVPATAHQHASNTGHHHIIIDAPLPRPDRPIPADDNHVHLGGGQTEAEITLTPGPHTLQLLVGDRNHVPNDPPVASPPITVVAVEPRISAPEGAAVSFIGMQDGATVPGPVRLYFGVKGMGVAPARSEVPKTGHFHVVIDADTPDPDLPIPKDDRHRSFPDGATQTDLNLEPGLHTLQLVFTSFNGRSFDPPLVSKRVSIRVRRRR</sequence>